<gene>
    <name evidence="3" type="ORF">AMK59_6687</name>
</gene>
<feature type="domain" description="C2H2-type" evidence="2">
    <location>
        <begin position="391"/>
        <end position="421"/>
    </location>
</feature>
<dbReference type="OrthoDB" id="8856548at2759"/>
<evidence type="ECO:0000313" key="3">
    <source>
        <dbReference type="EMBL" id="KRT78564.1"/>
    </source>
</evidence>
<dbReference type="AlphaFoldDB" id="A0A0T6AU81"/>
<evidence type="ECO:0000313" key="4">
    <source>
        <dbReference type="Proteomes" id="UP000051574"/>
    </source>
</evidence>
<dbReference type="InterPro" id="IPR045914">
    <property type="entry name" value="Zn532-like"/>
</dbReference>
<feature type="domain" description="C2H2-type" evidence="2">
    <location>
        <begin position="423"/>
        <end position="447"/>
    </location>
</feature>
<keyword evidence="1" id="KW-0863">Zinc-finger</keyword>
<feature type="domain" description="C2H2-type" evidence="2">
    <location>
        <begin position="839"/>
        <end position="861"/>
    </location>
</feature>
<dbReference type="PANTHER" id="PTHR47222">
    <property type="entry name" value="ZINC FINGER PROTEIN 532-RELATED"/>
    <property type="match status" value="1"/>
</dbReference>
<organism evidence="3 4">
    <name type="scientific">Oryctes borbonicus</name>
    <dbReference type="NCBI Taxonomy" id="1629725"/>
    <lineage>
        <taxon>Eukaryota</taxon>
        <taxon>Metazoa</taxon>
        <taxon>Ecdysozoa</taxon>
        <taxon>Arthropoda</taxon>
        <taxon>Hexapoda</taxon>
        <taxon>Insecta</taxon>
        <taxon>Pterygota</taxon>
        <taxon>Neoptera</taxon>
        <taxon>Endopterygota</taxon>
        <taxon>Coleoptera</taxon>
        <taxon>Polyphaga</taxon>
        <taxon>Scarabaeiformia</taxon>
        <taxon>Scarabaeidae</taxon>
        <taxon>Dynastinae</taxon>
        <taxon>Oryctes</taxon>
    </lineage>
</organism>
<dbReference type="Proteomes" id="UP000051574">
    <property type="component" value="Unassembled WGS sequence"/>
</dbReference>
<dbReference type="InterPro" id="IPR013087">
    <property type="entry name" value="Znf_C2H2_type"/>
</dbReference>
<keyword evidence="1" id="KW-0479">Metal-binding</keyword>
<proteinExistence type="predicted"/>
<dbReference type="PROSITE" id="PS00028">
    <property type="entry name" value="ZINC_FINGER_C2H2_1"/>
    <property type="match status" value="4"/>
</dbReference>
<evidence type="ECO:0000259" key="2">
    <source>
        <dbReference type="PROSITE" id="PS50157"/>
    </source>
</evidence>
<keyword evidence="4" id="KW-1185">Reference proteome</keyword>
<dbReference type="InterPro" id="IPR036236">
    <property type="entry name" value="Znf_C2H2_sf"/>
</dbReference>
<accession>A0A0T6AU81</accession>
<reference evidence="3 4" key="1">
    <citation type="submission" date="2015-09" db="EMBL/GenBank/DDBJ databases">
        <title>Draft genome of the scarab beetle Oryctes borbonicus.</title>
        <authorList>
            <person name="Meyer J.M."/>
            <person name="Markov G.V."/>
            <person name="Baskaran P."/>
            <person name="Herrmann M."/>
            <person name="Sommer R.J."/>
            <person name="Roedelsperger C."/>
        </authorList>
    </citation>
    <scope>NUCLEOTIDE SEQUENCE [LARGE SCALE GENOMIC DNA]</scope>
    <source>
        <strain evidence="3">OB123</strain>
        <tissue evidence="3">Whole animal</tissue>
    </source>
</reference>
<dbReference type="GO" id="GO:0008270">
    <property type="term" value="F:zinc ion binding"/>
    <property type="evidence" value="ECO:0007669"/>
    <property type="project" value="UniProtKB-KW"/>
</dbReference>
<keyword evidence="1" id="KW-0862">Zinc</keyword>
<dbReference type="PROSITE" id="PS50157">
    <property type="entry name" value="ZINC_FINGER_C2H2_2"/>
    <property type="match status" value="5"/>
</dbReference>
<comment type="caution">
    <text evidence="3">The sequence shown here is derived from an EMBL/GenBank/DDBJ whole genome shotgun (WGS) entry which is preliminary data.</text>
</comment>
<dbReference type="Gene3D" id="3.30.160.60">
    <property type="entry name" value="Classic Zinc Finger"/>
    <property type="match status" value="3"/>
</dbReference>
<dbReference type="SUPFAM" id="SSF57667">
    <property type="entry name" value="beta-beta-alpha zinc fingers"/>
    <property type="match status" value="1"/>
</dbReference>
<dbReference type="PANTHER" id="PTHR47222:SF5">
    <property type="entry name" value="LOW QUALITY PROTEIN: ZINC FINGER PROTEIN 532-LIKE"/>
    <property type="match status" value="1"/>
</dbReference>
<protein>
    <recommendedName>
        <fullName evidence="2">C2H2-type domain-containing protein</fullName>
    </recommendedName>
</protein>
<feature type="domain" description="C2H2-type" evidence="2">
    <location>
        <begin position="363"/>
        <end position="390"/>
    </location>
</feature>
<sequence>MSTSTTTKNGKRNSNVSKWNILFEREGKQWMSVRPQEGTEVYTCYACRELFGCKSSFLDHVNRFTIVLHFKCDACTDSEEMPFYNPCSLLLHSRGHYSPFSGQIDLDNIKVSCLPFGLVGFPPHPNIPMYYNIREESSNAVNVNTRFYAPVRANKGKNIISMIPTILLFYHYKLNGTPPASLVLKQICINVPKCVFVRLENNTLTANVVTTSIANKKVMEQESTTLNDSTERIENTLNIQCNVNPCIHENVGNASIVNENLDIQDSESRNNNNTIVKEITEGIAKNKHINIQQSTTIKEEVVDNDGTSNELSAIEASNQTNENIVPNLAIVKGIICPECKTTLPNKKLLSSHFVSIAPLNDAFQCNICKYIAATPCSLTAHKRLHNRQPPFICPECGGDFLDNISLLDHLEDVCFHLAKQVRLRCPKKNCCKVFAQASTFMTHFEVHIQTLNKCTICGATYYALRDFVEHGHTVHEQIVPVELIYKCTICKISALEVENYREHVNWHCKDKSLRVYVYICKFCRNFFRSGLTYANHLMRCSKKELTIEELRRLKKCNAAVVCLHCNYVVRLMTNLPDCPRCGMLIDTTSATPTSGRNIAPAIEKNTNITMTSQNNNINNNSNNNNINNNDKINNNNIAVSSNSKSNENNLRLIKCILCYKDLIVSHAHLHECRYKYPQVVLMREEERIQNIINMKRETPDPINSRIESYSKKKRRKISISPSFIKHKRSSDVELRLDKPVPFEGTYTCKICNYTDSDRTSFHQHIRDHRNISTAYQCMECGECFVVKPSFHKHLMYYHRISNVDEYVRENECVDQGAISELRKHMRLESGEVNDDVEENQCKVCLKQFEDSLELNKHFRIHGMAFLRNNK</sequence>
<feature type="domain" description="C2H2-type" evidence="2">
    <location>
        <begin position="775"/>
        <end position="798"/>
    </location>
</feature>
<evidence type="ECO:0000256" key="1">
    <source>
        <dbReference type="PROSITE-ProRule" id="PRU00042"/>
    </source>
</evidence>
<name>A0A0T6AU81_9SCAR</name>
<dbReference type="EMBL" id="LJIG01022817">
    <property type="protein sequence ID" value="KRT78564.1"/>
    <property type="molecule type" value="Genomic_DNA"/>
</dbReference>
<dbReference type="SMART" id="SM00355">
    <property type="entry name" value="ZnF_C2H2"/>
    <property type="match status" value="12"/>
</dbReference>